<name>A0ABU4RNC6_9HYPH</name>
<keyword evidence="2" id="KW-1185">Reference proteome</keyword>
<evidence type="ECO:0000313" key="2">
    <source>
        <dbReference type="Proteomes" id="UP001274321"/>
    </source>
</evidence>
<evidence type="ECO:0000313" key="1">
    <source>
        <dbReference type="EMBL" id="MDX6806327.1"/>
    </source>
</evidence>
<comment type="caution">
    <text evidence="1">The sequence shown here is derived from an EMBL/GenBank/DDBJ whole genome shotgun (WGS) entry which is preliminary data.</text>
</comment>
<reference evidence="1 2" key="1">
    <citation type="submission" date="2023-11" db="EMBL/GenBank/DDBJ databases">
        <authorList>
            <person name="Bao R."/>
        </authorList>
    </citation>
    <scope>NUCLEOTIDE SEQUENCE [LARGE SCALE GENOMIC DNA]</scope>
    <source>
        <strain evidence="1 2">PJ23</strain>
    </source>
</reference>
<dbReference type="EMBL" id="JAXAFJ010000005">
    <property type="protein sequence ID" value="MDX6806327.1"/>
    <property type="molecule type" value="Genomic_DNA"/>
</dbReference>
<organism evidence="1 2">
    <name type="scientific">Terrihabitans rhizophilus</name>
    <dbReference type="NCBI Taxonomy" id="3092662"/>
    <lineage>
        <taxon>Bacteria</taxon>
        <taxon>Pseudomonadati</taxon>
        <taxon>Pseudomonadota</taxon>
        <taxon>Alphaproteobacteria</taxon>
        <taxon>Hyphomicrobiales</taxon>
        <taxon>Terrihabitans</taxon>
    </lineage>
</organism>
<proteinExistence type="predicted"/>
<gene>
    <name evidence="1" type="ORF">SCD90_09635</name>
</gene>
<sequence>MKDTATGFVIRILISRDVQAVIDRLSLTAQDLHRVASETFDAHGSVRGRLALTVGDFAQLA</sequence>
<dbReference type="Proteomes" id="UP001274321">
    <property type="component" value="Unassembled WGS sequence"/>
</dbReference>
<accession>A0ABU4RNC6</accession>
<dbReference type="RefSeq" id="WP_319844459.1">
    <property type="nucleotide sequence ID" value="NZ_JAXAFJ010000005.1"/>
</dbReference>
<protein>
    <submittedName>
        <fullName evidence="1">Uncharacterized protein</fullName>
    </submittedName>
</protein>